<dbReference type="Proteomes" id="UP000887159">
    <property type="component" value="Unassembled WGS sequence"/>
</dbReference>
<accession>A0A8X6S9W4</accession>
<dbReference type="EMBL" id="BMAU01021290">
    <property type="protein sequence ID" value="GFY09569.1"/>
    <property type="molecule type" value="Genomic_DNA"/>
</dbReference>
<evidence type="ECO:0000313" key="3">
    <source>
        <dbReference type="EMBL" id="GFY09569.1"/>
    </source>
</evidence>
<dbReference type="InterPro" id="IPR001791">
    <property type="entry name" value="Laminin_G"/>
</dbReference>
<evidence type="ECO:0000313" key="4">
    <source>
        <dbReference type="Proteomes" id="UP000887159"/>
    </source>
</evidence>
<proteinExistence type="predicted"/>
<dbReference type="AlphaFoldDB" id="A0A8X6S9W4"/>
<gene>
    <name evidence="3" type="ORF">TNCV_4322471</name>
</gene>
<dbReference type="InterPro" id="IPR002492">
    <property type="entry name" value="Transposase_Tc1-like"/>
</dbReference>
<keyword evidence="4" id="KW-1185">Reference proteome</keyword>
<sequence>MNRSEEPLAVGVWHSVFISRTGRDGILEVDNQPKVEGISPGAFTQLSLPLNMYIGGVHDARDVARKASIAESFTETTELSNKTLPLLIKQRMVEREYAELYTSQRLAFQQSGFIFPLDFELGPVIEAKVCQFECSLRKSVMEILIKIVLVSMHEYSERLKVCRKSKGGRLFKVEGRPRQTSHREDRHIVRNARVQPTASSAAIQAHVAPSLGAHVSSRIIRRRMAEGHLGLRCPLRVLPLTLTHRRFRLEWCRARGN</sequence>
<evidence type="ECO:0000256" key="1">
    <source>
        <dbReference type="PROSITE-ProRule" id="PRU00122"/>
    </source>
</evidence>
<dbReference type="GO" id="GO:0006313">
    <property type="term" value="P:DNA transposition"/>
    <property type="evidence" value="ECO:0007669"/>
    <property type="project" value="InterPro"/>
</dbReference>
<feature type="domain" description="Laminin G" evidence="2">
    <location>
        <begin position="1"/>
        <end position="130"/>
    </location>
</feature>
<organism evidence="3 4">
    <name type="scientific">Trichonephila clavipes</name>
    <name type="common">Golden silk orbweaver</name>
    <name type="synonym">Nephila clavipes</name>
    <dbReference type="NCBI Taxonomy" id="2585209"/>
    <lineage>
        <taxon>Eukaryota</taxon>
        <taxon>Metazoa</taxon>
        <taxon>Ecdysozoa</taxon>
        <taxon>Arthropoda</taxon>
        <taxon>Chelicerata</taxon>
        <taxon>Arachnida</taxon>
        <taxon>Araneae</taxon>
        <taxon>Araneomorphae</taxon>
        <taxon>Entelegynae</taxon>
        <taxon>Araneoidea</taxon>
        <taxon>Nephilidae</taxon>
        <taxon>Trichonephila</taxon>
    </lineage>
</organism>
<dbReference type="Pfam" id="PF00054">
    <property type="entry name" value="Laminin_G_1"/>
    <property type="match status" value="1"/>
</dbReference>
<dbReference type="Pfam" id="PF01498">
    <property type="entry name" value="HTH_Tnp_Tc3_2"/>
    <property type="match status" value="1"/>
</dbReference>
<comment type="caution">
    <text evidence="3">The sequence shown here is derived from an EMBL/GenBank/DDBJ whole genome shotgun (WGS) entry which is preliminary data.</text>
</comment>
<comment type="caution">
    <text evidence="1">Lacks conserved residue(s) required for the propagation of feature annotation.</text>
</comment>
<dbReference type="Gene3D" id="2.60.120.200">
    <property type="match status" value="1"/>
</dbReference>
<protein>
    <recommendedName>
        <fullName evidence="2">Laminin G domain-containing protein</fullName>
    </recommendedName>
</protein>
<reference evidence="3" key="1">
    <citation type="submission" date="2020-08" db="EMBL/GenBank/DDBJ databases">
        <title>Multicomponent nature underlies the extraordinary mechanical properties of spider dragline silk.</title>
        <authorList>
            <person name="Kono N."/>
            <person name="Nakamura H."/>
            <person name="Mori M."/>
            <person name="Yoshida Y."/>
            <person name="Ohtoshi R."/>
            <person name="Malay A.D."/>
            <person name="Moran D.A.P."/>
            <person name="Tomita M."/>
            <person name="Numata K."/>
            <person name="Arakawa K."/>
        </authorList>
    </citation>
    <scope>NUCLEOTIDE SEQUENCE</scope>
</reference>
<dbReference type="GO" id="GO:0003677">
    <property type="term" value="F:DNA binding"/>
    <property type="evidence" value="ECO:0007669"/>
    <property type="project" value="InterPro"/>
</dbReference>
<dbReference type="SUPFAM" id="SSF49899">
    <property type="entry name" value="Concanavalin A-like lectins/glucanases"/>
    <property type="match status" value="1"/>
</dbReference>
<dbReference type="InterPro" id="IPR013320">
    <property type="entry name" value="ConA-like_dom_sf"/>
</dbReference>
<evidence type="ECO:0000259" key="2">
    <source>
        <dbReference type="PROSITE" id="PS50025"/>
    </source>
</evidence>
<dbReference type="GO" id="GO:0015074">
    <property type="term" value="P:DNA integration"/>
    <property type="evidence" value="ECO:0007669"/>
    <property type="project" value="InterPro"/>
</dbReference>
<name>A0A8X6S9W4_TRICX</name>
<dbReference type="CDD" id="cd00110">
    <property type="entry name" value="LamG"/>
    <property type="match status" value="1"/>
</dbReference>
<dbReference type="PROSITE" id="PS50025">
    <property type="entry name" value="LAM_G_DOMAIN"/>
    <property type="match status" value="1"/>
</dbReference>